<dbReference type="AlphaFoldDB" id="D8LXL8"/>
<dbReference type="InParanoid" id="D8LXL8"/>
<dbReference type="PROSITE" id="PS50174">
    <property type="entry name" value="G_PATCH"/>
    <property type="match status" value="1"/>
</dbReference>
<dbReference type="GeneID" id="24922227"/>
<dbReference type="EMBL" id="FN668639">
    <property type="protein sequence ID" value="CBK20323.2"/>
    <property type="molecule type" value="Genomic_DNA"/>
</dbReference>
<keyword evidence="4" id="KW-1185">Reference proteome</keyword>
<evidence type="ECO:0000256" key="1">
    <source>
        <dbReference type="SAM" id="MobiDB-lite"/>
    </source>
</evidence>
<feature type="compositionally biased region" description="Polar residues" evidence="1">
    <location>
        <begin position="117"/>
        <end position="137"/>
    </location>
</feature>
<dbReference type="GO" id="GO:0000776">
    <property type="term" value="C:kinetochore"/>
    <property type="evidence" value="ECO:0007669"/>
    <property type="project" value="TreeGrafter"/>
</dbReference>
<sequence length="137" mass="15047">MNTEKEKEWLFITVAKPLRWTKKNIRMAKREGKKQSKQASPTELPLVRSRSPSKSSGMQKTLMEGLSTPISSENKGNQMLKKLGWEGGSLGQQGHGIVEPIGIHIKRDNKGIGATTGKGNTSDSNMCFVRSSTNSSM</sequence>
<dbReference type="SMART" id="SM00443">
    <property type="entry name" value="G_patch"/>
    <property type="match status" value="1"/>
</dbReference>
<protein>
    <recommendedName>
        <fullName evidence="2">G-patch domain-containing protein</fullName>
    </recommendedName>
</protein>
<accession>D8LXL8</accession>
<dbReference type="RefSeq" id="XP_012894371.1">
    <property type="nucleotide sequence ID" value="XM_013038917.1"/>
</dbReference>
<name>D8LXL8_BLAHO</name>
<reference evidence="3" key="1">
    <citation type="submission" date="2010-02" db="EMBL/GenBank/DDBJ databases">
        <title>Sequencing and annotation of the Blastocystis hominis genome.</title>
        <authorList>
            <person name="Wincker P."/>
        </authorList>
    </citation>
    <scope>NUCLEOTIDE SEQUENCE</scope>
    <source>
        <strain evidence="3">Singapore isolate B</strain>
    </source>
</reference>
<dbReference type="Proteomes" id="UP000008312">
    <property type="component" value="Unassembled WGS sequence"/>
</dbReference>
<evidence type="ECO:0000259" key="2">
    <source>
        <dbReference type="PROSITE" id="PS50174"/>
    </source>
</evidence>
<feature type="compositionally biased region" description="Polar residues" evidence="1">
    <location>
        <begin position="50"/>
        <end position="59"/>
    </location>
</feature>
<evidence type="ECO:0000313" key="3">
    <source>
        <dbReference type="EMBL" id="CBK20323.2"/>
    </source>
</evidence>
<organism evidence="3">
    <name type="scientific">Blastocystis hominis</name>
    <dbReference type="NCBI Taxonomy" id="12968"/>
    <lineage>
        <taxon>Eukaryota</taxon>
        <taxon>Sar</taxon>
        <taxon>Stramenopiles</taxon>
        <taxon>Bigyra</taxon>
        <taxon>Opalozoa</taxon>
        <taxon>Opalinata</taxon>
        <taxon>Blastocystidae</taxon>
        <taxon>Blastocystis</taxon>
    </lineage>
</organism>
<dbReference type="PANTHER" id="PTHR21032">
    <property type="entry name" value="G PATCH DOMAIN-CONTAINING PROTEIN 11"/>
    <property type="match status" value="1"/>
</dbReference>
<dbReference type="InterPro" id="IPR000467">
    <property type="entry name" value="G_patch_dom"/>
</dbReference>
<dbReference type="OrthoDB" id="4822at2759"/>
<evidence type="ECO:0000313" key="4">
    <source>
        <dbReference type="Proteomes" id="UP000008312"/>
    </source>
</evidence>
<gene>
    <name evidence="3" type="ORF">GSBLH_T00006102001</name>
</gene>
<dbReference type="GO" id="GO:0003676">
    <property type="term" value="F:nucleic acid binding"/>
    <property type="evidence" value="ECO:0007669"/>
    <property type="project" value="InterPro"/>
</dbReference>
<proteinExistence type="predicted"/>
<dbReference type="Pfam" id="PF01585">
    <property type="entry name" value="G-patch"/>
    <property type="match status" value="1"/>
</dbReference>
<dbReference type="PANTHER" id="PTHR21032:SF0">
    <property type="entry name" value="G PATCH DOMAIN-CONTAINING PROTEIN 11"/>
    <property type="match status" value="1"/>
</dbReference>
<dbReference type="InterPro" id="IPR039249">
    <property type="entry name" value="GPATCH11"/>
</dbReference>
<feature type="region of interest" description="Disordered" evidence="1">
    <location>
        <begin position="113"/>
        <end position="137"/>
    </location>
</feature>
<feature type="domain" description="G-patch" evidence="2">
    <location>
        <begin position="72"/>
        <end position="117"/>
    </location>
</feature>
<feature type="region of interest" description="Disordered" evidence="1">
    <location>
        <begin position="23"/>
        <end position="75"/>
    </location>
</feature>